<evidence type="ECO:0000313" key="3">
    <source>
        <dbReference type="Proteomes" id="UP000467700"/>
    </source>
</evidence>
<dbReference type="Proteomes" id="UP000467700">
    <property type="component" value="Unassembled WGS sequence"/>
</dbReference>
<feature type="coiled-coil region" evidence="1">
    <location>
        <begin position="51"/>
        <end position="78"/>
    </location>
</feature>
<evidence type="ECO:0000256" key="1">
    <source>
        <dbReference type="SAM" id="Coils"/>
    </source>
</evidence>
<reference evidence="2 3" key="1">
    <citation type="submission" date="2020-01" db="EMBL/GenBank/DDBJ databases">
        <authorList>
            <person name="Gupta K D."/>
        </authorList>
    </citation>
    <scope>NUCLEOTIDE SEQUENCE [LARGE SCALE GENOMIC DNA]</scope>
</reference>
<dbReference type="OrthoDB" id="3365698at2759"/>
<keyword evidence="1" id="KW-0175">Coiled coil</keyword>
<evidence type="ECO:0008006" key="4">
    <source>
        <dbReference type="Google" id="ProtNLM"/>
    </source>
</evidence>
<protein>
    <recommendedName>
        <fullName evidence="4">F-box domain-containing protein</fullName>
    </recommendedName>
</protein>
<comment type="caution">
    <text evidence="2">The sequence shown here is derived from an EMBL/GenBank/DDBJ whole genome shotgun (WGS) entry which is preliminary data.</text>
</comment>
<dbReference type="InterPro" id="IPR032675">
    <property type="entry name" value="LRR_dom_sf"/>
</dbReference>
<sequence>MASNDKHEPVKWKITLPGLSQLSSFVGTDHIVTDDEVSEINALLVPPMKTLRSLEDEIDKINQILKNLCQQHASLSEEINTVRTIIAPIRRIPTDILIEIFHRCLPTEHNVWMNKRQCPLLLTHVCRNWRKVTIATPSLWASVHILIPELPVDYRYGPYVITEHKGQVAEAVERRAIRVQEWLTKSGACPLSISLSEDDVGDFPRPDSIIPVFISSSSRWKNLVVVAPPDRLSRLAAVSDVPLLESLTLVQESAPRLGNYAEANSNIEWERSALLKAPKLKKVSFERLWGTPPPLPLRWSQLTSFTFKENSSGFSSDERSPVLDVARMLQPCVHLANLHLELSLRFIEMQPLSNETEELRDPFVLSLPLLECLFILDGGGDARRTTIFFDILQAPSLISLEINTSPPLSFFSHHANIRDLHLHLDQFAQENFIQLLRHCPQVTSLVTSRSPKPWSLDEFLQAHIFIFDDNTLKLFMSPSGSDGSYLCPKLEDLECRSCAGFSDDGLVEFITLKRNDSLPDVAKIKRLHVEFDRPQTSWTEKQSQGFVEDLLKVAHLNSGIRDNSYGYTQMKMENISALGWNNCTDGSAPNVAKLKRAEITFNRMLMVDVVKTKDFREGGLDLQLSYAEGFQ</sequence>
<evidence type="ECO:0000313" key="2">
    <source>
        <dbReference type="EMBL" id="CAA7269501.1"/>
    </source>
</evidence>
<organism evidence="2 3">
    <name type="scientific">Cyclocybe aegerita</name>
    <name type="common">Black poplar mushroom</name>
    <name type="synonym">Agrocybe aegerita</name>
    <dbReference type="NCBI Taxonomy" id="1973307"/>
    <lineage>
        <taxon>Eukaryota</taxon>
        <taxon>Fungi</taxon>
        <taxon>Dikarya</taxon>
        <taxon>Basidiomycota</taxon>
        <taxon>Agaricomycotina</taxon>
        <taxon>Agaricomycetes</taxon>
        <taxon>Agaricomycetidae</taxon>
        <taxon>Agaricales</taxon>
        <taxon>Agaricineae</taxon>
        <taxon>Bolbitiaceae</taxon>
        <taxon>Cyclocybe</taxon>
    </lineage>
</organism>
<accession>A0A8S0XZB1</accession>
<keyword evidence="3" id="KW-1185">Reference proteome</keyword>
<name>A0A8S0XZB1_CYCAE</name>
<dbReference type="AlphaFoldDB" id="A0A8S0XZB1"/>
<dbReference type="EMBL" id="CACVBS010000079">
    <property type="protein sequence ID" value="CAA7269501.1"/>
    <property type="molecule type" value="Genomic_DNA"/>
</dbReference>
<proteinExistence type="predicted"/>
<dbReference type="Gene3D" id="3.80.10.10">
    <property type="entry name" value="Ribonuclease Inhibitor"/>
    <property type="match status" value="1"/>
</dbReference>
<gene>
    <name evidence="2" type="ORF">AAE3_LOCUS11681</name>
</gene>